<feature type="chain" id="PRO_5009987969" description="Probable endolytic peptidoglycan transglycosylase RlpA" evidence="3">
    <location>
        <begin position="23"/>
        <end position="168"/>
    </location>
</feature>
<dbReference type="SUPFAM" id="SSF50685">
    <property type="entry name" value="Barwin-like endoglucanases"/>
    <property type="match status" value="1"/>
</dbReference>
<organism evidence="6 7">
    <name type="scientific">Xylanibacter ruminicola</name>
    <name type="common">Prevotella ruminicola</name>
    <dbReference type="NCBI Taxonomy" id="839"/>
    <lineage>
        <taxon>Bacteria</taxon>
        <taxon>Pseudomonadati</taxon>
        <taxon>Bacteroidota</taxon>
        <taxon>Bacteroidia</taxon>
        <taxon>Bacteroidales</taxon>
        <taxon>Prevotellaceae</taxon>
        <taxon>Xylanibacter</taxon>
    </lineage>
</organism>
<name>A0A1H5WXN5_XYLRU</name>
<feature type="signal peptide" evidence="3">
    <location>
        <begin position="1"/>
        <end position="22"/>
    </location>
</feature>
<dbReference type="Gene3D" id="2.40.40.10">
    <property type="entry name" value="RlpA-like domain"/>
    <property type="match status" value="1"/>
</dbReference>
<keyword evidence="1 3" id="KW-0456">Lyase</keyword>
<dbReference type="Proteomes" id="UP000236735">
    <property type="component" value="Unassembled WGS sequence"/>
</dbReference>
<proteinExistence type="inferred from homology"/>
<keyword evidence="3" id="KW-0732">Signal</keyword>
<dbReference type="GO" id="GO:0008932">
    <property type="term" value="F:lytic endotransglycosylase activity"/>
    <property type="evidence" value="ECO:0007669"/>
    <property type="project" value="UniProtKB-UniRule"/>
</dbReference>
<protein>
    <recommendedName>
        <fullName evidence="3">Probable endolytic peptidoglycan transglycosylase RlpA</fullName>
        <ecNumber evidence="3">4.2.2.-</ecNumber>
    </recommendedName>
</protein>
<dbReference type="InterPro" id="IPR012997">
    <property type="entry name" value="RplA"/>
</dbReference>
<dbReference type="CDD" id="cd22268">
    <property type="entry name" value="DPBB_RlpA-like"/>
    <property type="match status" value="1"/>
</dbReference>
<evidence type="ECO:0000259" key="5">
    <source>
        <dbReference type="Pfam" id="PF03330"/>
    </source>
</evidence>
<accession>A0A1H5WXN5</accession>
<gene>
    <name evidence="3" type="primary">rlpA</name>
    <name evidence="6" type="ORF">SAMN05216354_2561</name>
</gene>
<dbReference type="GO" id="GO:0071555">
    <property type="term" value="P:cell wall organization"/>
    <property type="evidence" value="ECO:0007669"/>
    <property type="project" value="UniProtKB-KW"/>
</dbReference>
<evidence type="ECO:0000256" key="3">
    <source>
        <dbReference type="HAMAP-Rule" id="MF_02071"/>
    </source>
</evidence>
<dbReference type="EMBL" id="FNUV01000007">
    <property type="protein sequence ID" value="SEG04198.1"/>
    <property type="molecule type" value="Genomic_DNA"/>
</dbReference>
<keyword evidence="6" id="KW-0449">Lipoprotein</keyword>
<dbReference type="NCBIfam" id="TIGR00413">
    <property type="entry name" value="rlpA"/>
    <property type="match status" value="1"/>
</dbReference>
<comment type="function">
    <text evidence="3">Lytic transglycosylase with a strong preference for naked glycan strands that lack stem peptides.</text>
</comment>
<dbReference type="RefSeq" id="WP_036909848.1">
    <property type="nucleotide sequence ID" value="NZ_FNUV01000007.1"/>
</dbReference>
<dbReference type="Pfam" id="PF03330">
    <property type="entry name" value="DPBB_1"/>
    <property type="match status" value="1"/>
</dbReference>
<dbReference type="HAMAP" id="MF_02071">
    <property type="entry name" value="RlpA"/>
    <property type="match status" value="1"/>
</dbReference>
<evidence type="ECO:0000256" key="2">
    <source>
        <dbReference type="ARBA" id="ARBA00023316"/>
    </source>
</evidence>
<dbReference type="PANTHER" id="PTHR34183">
    <property type="entry name" value="ENDOLYTIC PEPTIDOGLYCAN TRANSGLYCOSYLASE RLPA"/>
    <property type="match status" value="1"/>
</dbReference>
<dbReference type="AlphaFoldDB" id="A0A1H5WXN5"/>
<sequence precursor="true">MLFKNKIVLTTLTLLISFTALAQSQSGKASFYPKKFTGRKTASGERLHHDSLTCAHRTYPFGTLLKVTNPENNKHVIVRVTDRGPYVKGRIIDLSVKAAQELGIVAQGIAPVIVEHYSSAIIPFKPEDIFEQPELEMGTNSGPLEKPVWVILREQMKKETAKEKDSKR</sequence>
<dbReference type="InterPro" id="IPR034718">
    <property type="entry name" value="RlpA"/>
</dbReference>
<dbReference type="InterPro" id="IPR009009">
    <property type="entry name" value="RlpA-like_DPBB"/>
</dbReference>
<feature type="domain" description="RlpA-like protein double-psi beta-barrel" evidence="5">
    <location>
        <begin position="25"/>
        <end position="112"/>
    </location>
</feature>
<dbReference type="EC" id="4.2.2.-" evidence="3"/>
<reference evidence="6 7" key="1">
    <citation type="submission" date="2016-10" db="EMBL/GenBank/DDBJ databases">
        <authorList>
            <person name="de Groot N.N."/>
        </authorList>
    </citation>
    <scope>NUCLEOTIDE SEQUENCE [LARGE SCALE GENOMIC DNA]</scope>
    <source>
        <strain evidence="6 7">AR32</strain>
    </source>
</reference>
<comment type="similarity">
    <text evidence="3 4">Belongs to the RlpA family.</text>
</comment>
<dbReference type="GO" id="GO:0000270">
    <property type="term" value="P:peptidoglycan metabolic process"/>
    <property type="evidence" value="ECO:0007669"/>
    <property type="project" value="UniProtKB-UniRule"/>
</dbReference>
<keyword evidence="2 3" id="KW-0961">Cell wall biogenesis/degradation</keyword>
<evidence type="ECO:0000313" key="6">
    <source>
        <dbReference type="EMBL" id="SEG04198.1"/>
    </source>
</evidence>
<dbReference type="InterPro" id="IPR036908">
    <property type="entry name" value="RlpA-like_sf"/>
</dbReference>
<evidence type="ECO:0000256" key="4">
    <source>
        <dbReference type="RuleBase" id="RU003495"/>
    </source>
</evidence>
<dbReference type="PANTHER" id="PTHR34183:SF1">
    <property type="entry name" value="ENDOLYTIC PEPTIDOGLYCAN TRANSGLYCOSYLASE RLPA"/>
    <property type="match status" value="1"/>
</dbReference>
<evidence type="ECO:0000256" key="1">
    <source>
        <dbReference type="ARBA" id="ARBA00023239"/>
    </source>
</evidence>
<evidence type="ECO:0000313" key="7">
    <source>
        <dbReference type="Proteomes" id="UP000236735"/>
    </source>
</evidence>